<sequence>MIQRLDLCSIKLNAKIAKFACATAGFRPITQTGLPYLEFVREKWNPVFPMRQIQTKTFRDCLVQSEPDRL</sequence>
<comment type="caution">
    <text evidence="1">The sequence shown here is derived from an EMBL/GenBank/DDBJ whole genome shotgun (WGS) entry which is preliminary data.</text>
</comment>
<dbReference type="AlphaFoldDB" id="A0A1Q8ZVN4"/>
<dbReference type="Proteomes" id="UP000186894">
    <property type="component" value="Unassembled WGS sequence"/>
</dbReference>
<proteinExistence type="predicted"/>
<accession>A0A1Q8ZVN4</accession>
<reference evidence="1 2" key="1">
    <citation type="submission" date="2016-09" db="EMBL/GenBank/DDBJ databases">
        <title>Rhizobium oryziradicis sp. nov., isolated from the root of rice.</title>
        <authorList>
            <person name="Zhao J."/>
            <person name="Zhang X."/>
        </authorList>
    </citation>
    <scope>NUCLEOTIDE SEQUENCE [LARGE SCALE GENOMIC DNA]</scope>
    <source>
        <strain evidence="1 2">N19</strain>
    </source>
</reference>
<keyword evidence="2" id="KW-1185">Reference proteome</keyword>
<name>A0A1Q8ZVN4_9HYPH</name>
<protein>
    <submittedName>
        <fullName evidence="1">Uncharacterized protein</fullName>
    </submittedName>
</protein>
<gene>
    <name evidence="1" type="ORF">BJF95_02860</name>
</gene>
<dbReference type="STRING" id="1867956.BJF95_02860"/>
<evidence type="ECO:0000313" key="2">
    <source>
        <dbReference type="Proteomes" id="UP000186894"/>
    </source>
</evidence>
<organism evidence="1 2">
    <name type="scientific">Rhizobium oryziradicis</name>
    <dbReference type="NCBI Taxonomy" id="1867956"/>
    <lineage>
        <taxon>Bacteria</taxon>
        <taxon>Pseudomonadati</taxon>
        <taxon>Pseudomonadota</taxon>
        <taxon>Alphaproteobacteria</taxon>
        <taxon>Hyphomicrobiales</taxon>
        <taxon>Rhizobiaceae</taxon>
        <taxon>Rhizobium/Agrobacterium group</taxon>
        <taxon>Rhizobium</taxon>
    </lineage>
</organism>
<evidence type="ECO:0000313" key="1">
    <source>
        <dbReference type="EMBL" id="OLP46112.1"/>
    </source>
</evidence>
<dbReference type="EMBL" id="MKIM01000022">
    <property type="protein sequence ID" value="OLP46112.1"/>
    <property type="molecule type" value="Genomic_DNA"/>
</dbReference>